<dbReference type="GO" id="GO:0003911">
    <property type="term" value="F:DNA ligase (NAD+) activity"/>
    <property type="evidence" value="ECO:0007669"/>
    <property type="project" value="InterPro"/>
</dbReference>
<evidence type="ECO:0000259" key="1">
    <source>
        <dbReference type="Pfam" id="PF01653"/>
    </source>
</evidence>
<feature type="domain" description="NAD-dependent DNA ligase adenylation" evidence="1">
    <location>
        <begin position="52"/>
        <end position="120"/>
    </location>
</feature>
<dbReference type="InterPro" id="IPR013839">
    <property type="entry name" value="DNAligase_adenylation"/>
</dbReference>
<gene>
    <name evidence="2" type="ORF">METZ01_LOCUS474614</name>
</gene>
<evidence type="ECO:0000313" key="2">
    <source>
        <dbReference type="EMBL" id="SVE21760.1"/>
    </source>
</evidence>
<proteinExistence type="predicted"/>
<name>A0A383BPI7_9ZZZZ</name>
<protein>
    <recommendedName>
        <fullName evidence="1">NAD-dependent DNA ligase adenylation domain-containing protein</fullName>
    </recommendedName>
</protein>
<dbReference type="SUPFAM" id="SSF56091">
    <property type="entry name" value="DNA ligase/mRNA capping enzyme, catalytic domain"/>
    <property type="match status" value="1"/>
</dbReference>
<feature type="non-terminal residue" evidence="2">
    <location>
        <position position="120"/>
    </location>
</feature>
<reference evidence="2" key="1">
    <citation type="submission" date="2018-05" db="EMBL/GenBank/DDBJ databases">
        <authorList>
            <person name="Lanie J.A."/>
            <person name="Ng W.-L."/>
            <person name="Kazmierczak K.M."/>
            <person name="Andrzejewski T.M."/>
            <person name="Davidsen T.M."/>
            <person name="Wayne K.J."/>
            <person name="Tettelin H."/>
            <person name="Glass J.I."/>
            <person name="Rusch D."/>
            <person name="Podicherti R."/>
            <person name="Tsui H.-C.T."/>
            <person name="Winkler M.E."/>
        </authorList>
    </citation>
    <scope>NUCLEOTIDE SEQUENCE</scope>
</reference>
<dbReference type="Gene3D" id="1.10.287.610">
    <property type="entry name" value="Helix hairpin bin"/>
    <property type="match status" value="1"/>
</dbReference>
<sequence length="120" mass="13547">MHDEAYHRNDAPIILDSEYDALRRRSHEIEKRFSHLVNLGSPSKAVGALVAAGFEKVAHNKPMLSLDNVFTEEQLGDFLKGVRRFLKELKDDTDIPLDMVAEPKIDGLSLSLSYEKGRLV</sequence>
<dbReference type="AlphaFoldDB" id="A0A383BPI7"/>
<dbReference type="EMBL" id="UINC01202112">
    <property type="protein sequence ID" value="SVE21760.1"/>
    <property type="molecule type" value="Genomic_DNA"/>
</dbReference>
<organism evidence="2">
    <name type="scientific">marine metagenome</name>
    <dbReference type="NCBI Taxonomy" id="408172"/>
    <lineage>
        <taxon>unclassified sequences</taxon>
        <taxon>metagenomes</taxon>
        <taxon>ecological metagenomes</taxon>
    </lineage>
</organism>
<dbReference type="Pfam" id="PF01653">
    <property type="entry name" value="DNA_ligase_aden"/>
    <property type="match status" value="1"/>
</dbReference>
<accession>A0A383BPI7</accession>
<dbReference type="Gene3D" id="3.30.470.30">
    <property type="entry name" value="DNA ligase/mRNA capping enzyme"/>
    <property type="match status" value="1"/>
</dbReference>